<dbReference type="Proteomes" id="UP001374584">
    <property type="component" value="Unassembled WGS sequence"/>
</dbReference>
<evidence type="ECO:0008006" key="4">
    <source>
        <dbReference type="Google" id="ProtNLM"/>
    </source>
</evidence>
<reference evidence="2 3" key="1">
    <citation type="submission" date="2024-01" db="EMBL/GenBank/DDBJ databases">
        <title>The genomes of 5 underutilized Papilionoideae crops provide insights into root nodulation and disease resistanc.</title>
        <authorList>
            <person name="Jiang F."/>
        </authorList>
    </citation>
    <scope>NUCLEOTIDE SEQUENCE [LARGE SCALE GENOMIC DNA]</scope>
    <source>
        <strain evidence="2">JINMINGXINNONG_FW02</strain>
        <tissue evidence="2">Leaves</tissue>
    </source>
</reference>
<dbReference type="EMBL" id="JAYMYR010000012">
    <property type="protein sequence ID" value="KAK7331530.1"/>
    <property type="molecule type" value="Genomic_DNA"/>
</dbReference>
<evidence type="ECO:0000313" key="3">
    <source>
        <dbReference type="Proteomes" id="UP001374584"/>
    </source>
</evidence>
<keyword evidence="3" id="KW-1185">Reference proteome</keyword>
<evidence type="ECO:0000313" key="2">
    <source>
        <dbReference type="EMBL" id="KAK7331530.1"/>
    </source>
</evidence>
<evidence type="ECO:0000256" key="1">
    <source>
        <dbReference type="SAM" id="SignalP"/>
    </source>
</evidence>
<keyword evidence="1" id="KW-0732">Signal</keyword>
<accession>A0AAN9L8R0</accession>
<feature type="chain" id="PRO_5043031061" description="Secreted protein" evidence="1">
    <location>
        <begin position="19"/>
        <end position="255"/>
    </location>
</feature>
<gene>
    <name evidence="2" type="ORF">VNO80_31207</name>
</gene>
<feature type="signal peptide" evidence="1">
    <location>
        <begin position="1"/>
        <end position="18"/>
    </location>
</feature>
<dbReference type="AlphaFoldDB" id="A0AAN9L8R0"/>
<comment type="caution">
    <text evidence="2">The sequence shown here is derived from an EMBL/GenBank/DDBJ whole genome shotgun (WGS) entry which is preliminary data.</text>
</comment>
<name>A0AAN9L8R0_PHACN</name>
<sequence>MASSLLRLAFQLLRVLQGGPRDLRRNSERCLQNTQTAPLAAVVAPTLKSGNGNTKTHSRIPLCETRCSPYRLPLGSLDYSALSFPLPRTTLHASVLHLNAKSDRGGCVGVSGPLDFCAYLPYLFSRNIFTVHVACVQAHWETLALMGSRPNRILHLPVPSNLHAWSSRDYGHSLPLSALLVTGRVVHIARPMTEVSLILADVRWRFFTLSCSAYGIRRGARVGVDLHPCSSAISCHVLLCDWPTWSSAADVIGYR</sequence>
<organism evidence="2 3">
    <name type="scientific">Phaseolus coccineus</name>
    <name type="common">Scarlet runner bean</name>
    <name type="synonym">Phaseolus multiflorus</name>
    <dbReference type="NCBI Taxonomy" id="3886"/>
    <lineage>
        <taxon>Eukaryota</taxon>
        <taxon>Viridiplantae</taxon>
        <taxon>Streptophyta</taxon>
        <taxon>Embryophyta</taxon>
        <taxon>Tracheophyta</taxon>
        <taxon>Spermatophyta</taxon>
        <taxon>Magnoliopsida</taxon>
        <taxon>eudicotyledons</taxon>
        <taxon>Gunneridae</taxon>
        <taxon>Pentapetalae</taxon>
        <taxon>rosids</taxon>
        <taxon>fabids</taxon>
        <taxon>Fabales</taxon>
        <taxon>Fabaceae</taxon>
        <taxon>Papilionoideae</taxon>
        <taxon>50 kb inversion clade</taxon>
        <taxon>NPAAA clade</taxon>
        <taxon>indigoferoid/millettioid clade</taxon>
        <taxon>Phaseoleae</taxon>
        <taxon>Phaseolus</taxon>
    </lineage>
</organism>
<proteinExistence type="predicted"/>
<protein>
    <recommendedName>
        <fullName evidence="4">Secreted protein</fullName>
    </recommendedName>
</protein>